<comment type="caution">
    <text evidence="2">The sequence shown here is derived from an EMBL/GenBank/DDBJ whole genome shotgun (WGS) entry which is preliminary data.</text>
</comment>
<feature type="compositionally biased region" description="Basic and acidic residues" evidence="1">
    <location>
        <begin position="109"/>
        <end position="125"/>
    </location>
</feature>
<evidence type="ECO:0000313" key="3">
    <source>
        <dbReference type="Proteomes" id="UP000600026"/>
    </source>
</evidence>
<evidence type="ECO:0000313" key="2">
    <source>
        <dbReference type="EMBL" id="GHI88160.1"/>
    </source>
</evidence>
<protein>
    <submittedName>
        <fullName evidence="2">Uncharacterized protein</fullName>
    </submittedName>
</protein>
<dbReference type="EMBL" id="BNEE01000006">
    <property type="protein sequence ID" value="GHI88160.1"/>
    <property type="molecule type" value="Genomic_DNA"/>
</dbReference>
<sequence length="181" mass="17335">MVGAVVVFGGCFWLGRIDPFGWVPDKDSDAIAVAGVFAGAMTTIALAAGGAWAAAGAPATPPAPPTSPPPPAPPAPQAPGTPYTRQVAKADRKGKITQVGAGGGASEQTDQHAEADRRAEVEQRVGDPSPQPPVTPAAAPPAAVPPPAAAPPAPPAAAPPAPGPAAPAPGTTAPGGTGSTP</sequence>
<organism evidence="2 3">
    <name type="scientific">Streptomyces xanthophaeus</name>
    <dbReference type="NCBI Taxonomy" id="67385"/>
    <lineage>
        <taxon>Bacteria</taxon>
        <taxon>Bacillati</taxon>
        <taxon>Actinomycetota</taxon>
        <taxon>Actinomycetes</taxon>
        <taxon>Kitasatosporales</taxon>
        <taxon>Streptomycetaceae</taxon>
        <taxon>Streptomyces</taxon>
    </lineage>
</organism>
<feature type="compositionally biased region" description="Pro residues" evidence="1">
    <location>
        <begin position="59"/>
        <end position="79"/>
    </location>
</feature>
<feature type="compositionally biased region" description="Pro residues" evidence="1">
    <location>
        <begin position="129"/>
        <end position="167"/>
    </location>
</feature>
<dbReference type="Proteomes" id="UP000600026">
    <property type="component" value="Unassembled WGS sequence"/>
</dbReference>
<accession>A0A919LEB7</accession>
<gene>
    <name evidence="2" type="ORF">Sxan_55240</name>
</gene>
<proteinExistence type="predicted"/>
<name>A0A919LEB7_9ACTN</name>
<feature type="region of interest" description="Disordered" evidence="1">
    <location>
        <begin position="54"/>
        <end position="181"/>
    </location>
</feature>
<reference evidence="2" key="1">
    <citation type="submission" date="2020-09" db="EMBL/GenBank/DDBJ databases">
        <title>Whole genome shotgun sequence of Streptomyces xanthophaeus NBRC 12829.</title>
        <authorList>
            <person name="Komaki H."/>
            <person name="Tamura T."/>
        </authorList>
    </citation>
    <scope>NUCLEOTIDE SEQUENCE</scope>
    <source>
        <strain evidence="2">NBRC 12829</strain>
    </source>
</reference>
<keyword evidence="3" id="KW-1185">Reference proteome</keyword>
<evidence type="ECO:0000256" key="1">
    <source>
        <dbReference type="SAM" id="MobiDB-lite"/>
    </source>
</evidence>
<dbReference type="AlphaFoldDB" id="A0A919LEB7"/>